<keyword evidence="3" id="KW-1185">Reference proteome</keyword>
<reference evidence="2" key="1">
    <citation type="submission" date="2023-07" db="EMBL/GenBank/DDBJ databases">
        <authorList>
            <consortium name="AG Swart"/>
            <person name="Singh M."/>
            <person name="Singh A."/>
            <person name="Seah K."/>
            <person name="Emmerich C."/>
        </authorList>
    </citation>
    <scope>NUCLEOTIDE SEQUENCE</scope>
    <source>
        <strain evidence="2">DP1</strain>
    </source>
</reference>
<proteinExistence type="predicted"/>
<keyword evidence="1" id="KW-0472">Membrane</keyword>
<name>A0AAD1XW00_EUPCR</name>
<keyword evidence="1" id="KW-1133">Transmembrane helix</keyword>
<accession>A0AAD1XW00</accession>
<dbReference type="EMBL" id="CAMPGE010022419">
    <property type="protein sequence ID" value="CAI2380458.1"/>
    <property type="molecule type" value="Genomic_DNA"/>
</dbReference>
<gene>
    <name evidence="2" type="ORF">ECRASSUSDP1_LOCUS21893</name>
</gene>
<feature type="transmembrane region" description="Helical" evidence="1">
    <location>
        <begin position="72"/>
        <end position="91"/>
    </location>
</feature>
<comment type="caution">
    <text evidence="2">The sequence shown here is derived from an EMBL/GenBank/DDBJ whole genome shotgun (WGS) entry which is preliminary data.</text>
</comment>
<dbReference type="AlphaFoldDB" id="A0AAD1XW00"/>
<evidence type="ECO:0000256" key="1">
    <source>
        <dbReference type="SAM" id="Phobius"/>
    </source>
</evidence>
<protein>
    <submittedName>
        <fullName evidence="2">Uncharacterized protein</fullName>
    </submittedName>
</protein>
<organism evidence="2 3">
    <name type="scientific">Euplotes crassus</name>
    <dbReference type="NCBI Taxonomy" id="5936"/>
    <lineage>
        <taxon>Eukaryota</taxon>
        <taxon>Sar</taxon>
        <taxon>Alveolata</taxon>
        <taxon>Ciliophora</taxon>
        <taxon>Intramacronucleata</taxon>
        <taxon>Spirotrichea</taxon>
        <taxon>Hypotrichia</taxon>
        <taxon>Euplotida</taxon>
        <taxon>Euplotidae</taxon>
        <taxon>Moneuplotes</taxon>
    </lineage>
</organism>
<evidence type="ECO:0000313" key="3">
    <source>
        <dbReference type="Proteomes" id="UP001295684"/>
    </source>
</evidence>
<evidence type="ECO:0000313" key="2">
    <source>
        <dbReference type="EMBL" id="CAI2380458.1"/>
    </source>
</evidence>
<dbReference type="Proteomes" id="UP001295684">
    <property type="component" value="Unassembled WGS sequence"/>
</dbReference>
<keyword evidence="1" id="KW-0812">Transmembrane</keyword>
<sequence length="179" mass="21580">MDKRKINLREDSFVNNHKVNEAFLNHADFVFHQQQNLKMKAQMAYMKNAAKKDMKDGMLTNTPFKKFVNNEYLWNTTGSYYTFTVVAFYFLSKRYNFHSLTIIPFLAIPPTLDFIKREFYVSNFPEEKKKLNESRKIMSQILKHKKSVVRFPDVYRFVFLNQLEDKCFEDYQPLPEVLW</sequence>